<evidence type="ECO:0000256" key="8">
    <source>
        <dbReference type="RuleBase" id="RU361233"/>
    </source>
</evidence>
<dbReference type="Proteomes" id="UP001412067">
    <property type="component" value="Unassembled WGS sequence"/>
</dbReference>
<evidence type="ECO:0000256" key="3">
    <source>
        <dbReference type="ARBA" id="ARBA00011489"/>
    </source>
</evidence>
<name>A0ABR2LKF3_9ASPA</name>
<evidence type="ECO:0000259" key="9">
    <source>
        <dbReference type="Pfam" id="PF04535"/>
    </source>
</evidence>
<evidence type="ECO:0000313" key="10">
    <source>
        <dbReference type="EMBL" id="KAK8943559.1"/>
    </source>
</evidence>
<comment type="caution">
    <text evidence="8">Lacks conserved residue(s) required for the propagation of feature annotation.</text>
</comment>
<evidence type="ECO:0000256" key="4">
    <source>
        <dbReference type="ARBA" id="ARBA00022475"/>
    </source>
</evidence>
<keyword evidence="11" id="KW-1185">Reference proteome</keyword>
<protein>
    <recommendedName>
        <fullName evidence="8">CASP-like protein</fullName>
    </recommendedName>
</protein>
<evidence type="ECO:0000256" key="2">
    <source>
        <dbReference type="ARBA" id="ARBA00007651"/>
    </source>
</evidence>
<evidence type="ECO:0000256" key="5">
    <source>
        <dbReference type="ARBA" id="ARBA00022692"/>
    </source>
</evidence>
<dbReference type="Pfam" id="PF04535">
    <property type="entry name" value="CASP_dom"/>
    <property type="match status" value="1"/>
</dbReference>
<dbReference type="EMBL" id="JBBWWR010000018">
    <property type="protein sequence ID" value="KAK8943559.1"/>
    <property type="molecule type" value="Genomic_DNA"/>
</dbReference>
<gene>
    <name evidence="10" type="ORF">KSP40_PGU000157</name>
</gene>
<keyword evidence="6 8" id="KW-1133">Transmembrane helix</keyword>
<evidence type="ECO:0000256" key="7">
    <source>
        <dbReference type="ARBA" id="ARBA00023136"/>
    </source>
</evidence>
<feature type="transmembrane region" description="Helical" evidence="8">
    <location>
        <begin position="44"/>
        <end position="67"/>
    </location>
</feature>
<keyword evidence="4 8" id="KW-1003">Cell membrane</keyword>
<proteinExistence type="inferred from homology"/>
<reference evidence="10 11" key="1">
    <citation type="journal article" date="2022" name="Nat. Plants">
        <title>Genomes of leafy and leafless Platanthera orchids illuminate the evolution of mycoheterotrophy.</title>
        <authorList>
            <person name="Li M.H."/>
            <person name="Liu K.W."/>
            <person name="Li Z."/>
            <person name="Lu H.C."/>
            <person name="Ye Q.L."/>
            <person name="Zhang D."/>
            <person name="Wang J.Y."/>
            <person name="Li Y.F."/>
            <person name="Zhong Z.M."/>
            <person name="Liu X."/>
            <person name="Yu X."/>
            <person name="Liu D.K."/>
            <person name="Tu X.D."/>
            <person name="Liu B."/>
            <person name="Hao Y."/>
            <person name="Liao X.Y."/>
            <person name="Jiang Y.T."/>
            <person name="Sun W.H."/>
            <person name="Chen J."/>
            <person name="Chen Y.Q."/>
            <person name="Ai Y."/>
            <person name="Zhai J.W."/>
            <person name="Wu S.S."/>
            <person name="Zhou Z."/>
            <person name="Hsiao Y.Y."/>
            <person name="Wu W.L."/>
            <person name="Chen Y.Y."/>
            <person name="Lin Y.F."/>
            <person name="Hsu J.L."/>
            <person name="Li C.Y."/>
            <person name="Wang Z.W."/>
            <person name="Zhao X."/>
            <person name="Zhong W.Y."/>
            <person name="Ma X.K."/>
            <person name="Ma L."/>
            <person name="Huang J."/>
            <person name="Chen G.Z."/>
            <person name="Huang M.Z."/>
            <person name="Huang L."/>
            <person name="Peng D.H."/>
            <person name="Luo Y.B."/>
            <person name="Zou S.Q."/>
            <person name="Chen S.P."/>
            <person name="Lan S."/>
            <person name="Tsai W.C."/>
            <person name="Van de Peer Y."/>
            <person name="Liu Z.J."/>
        </authorList>
    </citation>
    <scope>NUCLEOTIDE SEQUENCE [LARGE SCALE GENOMIC DNA]</scope>
    <source>
        <strain evidence="10">Lor288</strain>
    </source>
</reference>
<dbReference type="PANTHER" id="PTHR33573">
    <property type="entry name" value="CASP-LIKE PROTEIN 4A4"/>
    <property type="match status" value="1"/>
</dbReference>
<comment type="subcellular location">
    <subcellularLocation>
        <location evidence="1 8">Cell membrane</location>
        <topology evidence="1 8">Multi-pass membrane protein</topology>
    </subcellularLocation>
</comment>
<dbReference type="PANTHER" id="PTHR33573:SF56">
    <property type="entry name" value="CASP-LIKE PROTEIN 4C1"/>
    <property type="match status" value="1"/>
</dbReference>
<evidence type="ECO:0000256" key="1">
    <source>
        <dbReference type="ARBA" id="ARBA00004651"/>
    </source>
</evidence>
<evidence type="ECO:0000256" key="6">
    <source>
        <dbReference type="ARBA" id="ARBA00022989"/>
    </source>
</evidence>
<feature type="transmembrane region" description="Helical" evidence="8">
    <location>
        <begin position="87"/>
        <end position="107"/>
    </location>
</feature>
<keyword evidence="7 8" id="KW-0472">Membrane</keyword>
<comment type="similarity">
    <text evidence="2 8">Belongs to the Casparian strip membrane proteins (CASP) family.</text>
</comment>
<comment type="subunit">
    <text evidence="3 8">Homodimer and heterodimers.</text>
</comment>
<sequence>MEKRSRRGDSGTTARREKARRTIALLPHRKMARPKCLPAELRHLNILILILRFASFCFLLVAAVFMASNSSRSHDSHSWLHFPTFRYVLAANSIVAIYSLFEIRAAVREILKS</sequence>
<feature type="domain" description="Casparian strip membrane protein" evidence="9">
    <location>
        <begin position="44"/>
        <end position="111"/>
    </location>
</feature>
<comment type="caution">
    <text evidence="10">The sequence shown here is derived from an EMBL/GenBank/DDBJ whole genome shotgun (WGS) entry which is preliminary data.</text>
</comment>
<organism evidence="10 11">
    <name type="scientific">Platanthera guangdongensis</name>
    <dbReference type="NCBI Taxonomy" id="2320717"/>
    <lineage>
        <taxon>Eukaryota</taxon>
        <taxon>Viridiplantae</taxon>
        <taxon>Streptophyta</taxon>
        <taxon>Embryophyta</taxon>
        <taxon>Tracheophyta</taxon>
        <taxon>Spermatophyta</taxon>
        <taxon>Magnoliopsida</taxon>
        <taxon>Liliopsida</taxon>
        <taxon>Asparagales</taxon>
        <taxon>Orchidaceae</taxon>
        <taxon>Orchidoideae</taxon>
        <taxon>Orchideae</taxon>
        <taxon>Orchidinae</taxon>
        <taxon>Platanthera</taxon>
    </lineage>
</organism>
<dbReference type="InterPro" id="IPR006702">
    <property type="entry name" value="CASP_dom"/>
</dbReference>
<keyword evidence="5 8" id="KW-0812">Transmembrane</keyword>
<accession>A0ABR2LKF3</accession>
<evidence type="ECO:0000313" key="11">
    <source>
        <dbReference type="Proteomes" id="UP001412067"/>
    </source>
</evidence>